<sequence length="591" mass="64575">MLGLQRFAGSIVTQLYRRATYTNNARAVSAALATPASNGHNSSDDSESRASTGDGNVRKTKSSGQMVAAAFESLRSEKDPTAKSSAAVMNNIDERIINAKTVNGLLAITENTNSFSRKHALKVVSILAEWSTINRVKISEFENDTRFLRVCRMLGRTALPKNGANGKNGSQAGGSNSNKRISGFRTDDLNTVLGVAGDDEAAKLIASISLPQMVKVMSTLAQRKRRSTPLLRSLAFNISSASEQLDLKQSADVLYAMSMLNFQDSVLGAKVCADVQAELPKNSEKSAVVGSILTSLGIMRYRDLDILESLTQWLLKNSEICRPQDLSAYFLTAALLNFKSGQLEDVRKKLAKSIVREDFTRQSDWLNYVWSLTMLGLVETSHLESVLSADFLSKLQTDKAGLTPTSKMRLLNLNSYAQLCATDYKGTLLPADSPAYDVPMAHTKSKQILVNGMLDALKSLLPASNHVLGSVDSKMGFLIGKLKAARARKQLTLPLKFSDATCQFDAQKNALPLDKNNQDAIRIALMVVDFHDICHGTHRSASGTTNLAIDLLEKSGYQVIPVPYNEFSTSDKLLKRVQYLEAKFKDVLSSK</sequence>
<evidence type="ECO:0000256" key="2">
    <source>
        <dbReference type="ARBA" id="ARBA00023128"/>
    </source>
</evidence>
<dbReference type="Proteomes" id="UP001200034">
    <property type="component" value="Unassembled WGS sequence"/>
</dbReference>
<dbReference type="PANTHER" id="PTHR21228">
    <property type="entry name" value="FAST LEU-RICH DOMAIN-CONTAINING"/>
    <property type="match status" value="1"/>
</dbReference>
<gene>
    <name evidence="5" type="ORF">KR093_008490</name>
</gene>
<feature type="region of interest" description="Disordered" evidence="3">
    <location>
        <begin position="159"/>
        <end position="182"/>
    </location>
</feature>
<dbReference type="GO" id="GO:0044528">
    <property type="term" value="P:regulation of mitochondrial mRNA stability"/>
    <property type="evidence" value="ECO:0007669"/>
    <property type="project" value="InterPro"/>
</dbReference>
<keyword evidence="2" id="KW-0496">Mitochondrion</keyword>
<evidence type="ECO:0000259" key="4">
    <source>
        <dbReference type="PROSITE" id="PS51286"/>
    </source>
</evidence>
<comment type="caution">
    <text evidence="5">The sequence shown here is derived from an EMBL/GenBank/DDBJ whole genome shotgun (WGS) entry which is preliminary data.</text>
</comment>
<dbReference type="GO" id="GO:0003723">
    <property type="term" value="F:RNA binding"/>
    <property type="evidence" value="ECO:0007669"/>
    <property type="project" value="TreeGrafter"/>
</dbReference>
<dbReference type="PANTHER" id="PTHR21228:SF69">
    <property type="entry name" value="GH07286P"/>
    <property type="match status" value="1"/>
</dbReference>
<feature type="compositionally biased region" description="Polar residues" evidence="3">
    <location>
        <begin position="165"/>
        <end position="180"/>
    </location>
</feature>
<dbReference type="InterPro" id="IPR013579">
    <property type="entry name" value="FAST_2"/>
</dbReference>
<evidence type="ECO:0000256" key="3">
    <source>
        <dbReference type="SAM" id="MobiDB-lite"/>
    </source>
</evidence>
<dbReference type="Pfam" id="PF06743">
    <property type="entry name" value="FAST_1"/>
    <property type="match status" value="1"/>
</dbReference>
<dbReference type="AlphaFoldDB" id="A0AAD4KCM6"/>
<dbReference type="GO" id="GO:0005759">
    <property type="term" value="C:mitochondrial matrix"/>
    <property type="evidence" value="ECO:0007669"/>
    <property type="project" value="TreeGrafter"/>
</dbReference>
<evidence type="ECO:0000313" key="6">
    <source>
        <dbReference type="Proteomes" id="UP001200034"/>
    </source>
</evidence>
<name>A0AAD4KCM6_9MUSC</name>
<accession>A0AAD4KCM6</accession>
<dbReference type="GO" id="GO:0000963">
    <property type="term" value="P:mitochondrial RNA processing"/>
    <property type="evidence" value="ECO:0007669"/>
    <property type="project" value="TreeGrafter"/>
</dbReference>
<feature type="region of interest" description="Disordered" evidence="3">
    <location>
        <begin position="33"/>
        <end position="63"/>
    </location>
</feature>
<dbReference type="PROSITE" id="PS51286">
    <property type="entry name" value="RAP"/>
    <property type="match status" value="1"/>
</dbReference>
<organism evidence="5 6">
    <name type="scientific">Drosophila rubida</name>
    <dbReference type="NCBI Taxonomy" id="30044"/>
    <lineage>
        <taxon>Eukaryota</taxon>
        <taxon>Metazoa</taxon>
        <taxon>Ecdysozoa</taxon>
        <taxon>Arthropoda</taxon>
        <taxon>Hexapoda</taxon>
        <taxon>Insecta</taxon>
        <taxon>Pterygota</taxon>
        <taxon>Neoptera</taxon>
        <taxon>Endopterygota</taxon>
        <taxon>Diptera</taxon>
        <taxon>Brachycera</taxon>
        <taxon>Muscomorpha</taxon>
        <taxon>Ephydroidea</taxon>
        <taxon>Drosophilidae</taxon>
        <taxon>Drosophila</taxon>
    </lineage>
</organism>
<dbReference type="GO" id="GO:0035770">
    <property type="term" value="C:ribonucleoprotein granule"/>
    <property type="evidence" value="ECO:0007669"/>
    <property type="project" value="TreeGrafter"/>
</dbReference>
<dbReference type="InterPro" id="IPR050870">
    <property type="entry name" value="FAST_kinase"/>
</dbReference>
<dbReference type="InterPro" id="IPR013584">
    <property type="entry name" value="RAP"/>
</dbReference>
<dbReference type="InterPro" id="IPR010622">
    <property type="entry name" value="FAST_Leu-rich"/>
</dbReference>
<proteinExistence type="predicted"/>
<evidence type="ECO:0000256" key="1">
    <source>
        <dbReference type="ARBA" id="ARBA00004173"/>
    </source>
</evidence>
<feature type="domain" description="RAP" evidence="4">
    <location>
        <begin position="523"/>
        <end position="582"/>
    </location>
</feature>
<evidence type="ECO:0000313" key="5">
    <source>
        <dbReference type="EMBL" id="KAH8388528.1"/>
    </source>
</evidence>
<comment type="subcellular location">
    <subcellularLocation>
        <location evidence="1">Mitochondrion</location>
    </subcellularLocation>
</comment>
<keyword evidence="6" id="KW-1185">Reference proteome</keyword>
<dbReference type="SMART" id="SM00952">
    <property type="entry name" value="RAP"/>
    <property type="match status" value="1"/>
</dbReference>
<reference evidence="5" key="1">
    <citation type="journal article" date="2021" name="Mol. Ecol. Resour.">
        <title>Phylogenomic analyses of the genus Drosophila reveals genomic signals of climate adaptation.</title>
        <authorList>
            <person name="Li F."/>
            <person name="Rane R.V."/>
            <person name="Luria V."/>
            <person name="Xiong Z."/>
            <person name="Chen J."/>
            <person name="Li Z."/>
            <person name="Catullo R.A."/>
            <person name="Griffin P.C."/>
            <person name="Schiffer M."/>
            <person name="Pearce S."/>
            <person name="Lee S.F."/>
            <person name="McElroy K."/>
            <person name="Stocker A."/>
            <person name="Shirriffs J."/>
            <person name="Cockerell F."/>
            <person name="Coppin C."/>
            <person name="Sgro C.M."/>
            <person name="Karger A."/>
            <person name="Cain J.W."/>
            <person name="Weber J.A."/>
            <person name="Santpere G."/>
            <person name="Kirschner M.W."/>
            <person name="Hoffmann A.A."/>
            <person name="Oakeshott J.G."/>
            <person name="Zhang G."/>
        </authorList>
    </citation>
    <scope>NUCLEOTIDE SEQUENCE</scope>
    <source>
        <strain evidence="5">BGI-SZ-2011g</strain>
    </source>
</reference>
<protein>
    <recommendedName>
        <fullName evidence="4">RAP domain-containing protein</fullName>
    </recommendedName>
</protein>
<dbReference type="Pfam" id="PF08368">
    <property type="entry name" value="FAST_2"/>
    <property type="match status" value="1"/>
</dbReference>
<dbReference type="EMBL" id="JAJJHW010000014">
    <property type="protein sequence ID" value="KAH8388528.1"/>
    <property type="molecule type" value="Genomic_DNA"/>
</dbReference>